<dbReference type="PANTHER" id="PTHR30354">
    <property type="entry name" value="GNT FAMILY GLUCONATE TRANSPORTER"/>
    <property type="match status" value="1"/>
</dbReference>
<dbReference type="GO" id="GO:0005886">
    <property type="term" value="C:plasma membrane"/>
    <property type="evidence" value="ECO:0007669"/>
    <property type="project" value="TreeGrafter"/>
</dbReference>
<feature type="transmembrane region" description="Helical" evidence="1">
    <location>
        <begin position="351"/>
        <end position="370"/>
    </location>
</feature>
<dbReference type="PIRSF" id="PIRSF002746">
    <property type="entry name" value="Gluconate_transporter"/>
    <property type="match status" value="1"/>
</dbReference>
<reference evidence="2 3" key="1">
    <citation type="submission" date="2018-06" db="EMBL/GenBank/DDBJ databases">
        <authorList>
            <consortium name="Pathogen Informatics"/>
            <person name="Doyle S."/>
        </authorList>
    </citation>
    <scope>NUCLEOTIDE SEQUENCE [LARGE SCALE GENOMIC DNA]</scope>
    <source>
        <strain evidence="2 3">NCTC10821</strain>
    </source>
</reference>
<feature type="transmembrane region" description="Helical" evidence="1">
    <location>
        <begin position="144"/>
        <end position="162"/>
    </location>
</feature>
<proteinExistence type="predicted"/>
<protein>
    <submittedName>
        <fullName evidence="2">Gluconate permease</fullName>
    </submittedName>
</protein>
<evidence type="ECO:0000256" key="1">
    <source>
        <dbReference type="SAM" id="Phobius"/>
    </source>
</evidence>
<dbReference type="GO" id="GO:0015128">
    <property type="term" value="F:gluconate transmembrane transporter activity"/>
    <property type="evidence" value="ECO:0007669"/>
    <property type="project" value="InterPro"/>
</dbReference>
<evidence type="ECO:0000313" key="3">
    <source>
        <dbReference type="Proteomes" id="UP000254978"/>
    </source>
</evidence>
<keyword evidence="1" id="KW-0472">Membrane</keyword>
<dbReference type="EMBL" id="UGQT01000001">
    <property type="protein sequence ID" value="STZ56877.1"/>
    <property type="molecule type" value="Genomic_DNA"/>
</dbReference>
<feature type="transmembrane region" description="Helical" evidence="1">
    <location>
        <begin position="319"/>
        <end position="339"/>
    </location>
</feature>
<accession>A0A378T9Q0</accession>
<gene>
    <name evidence="2" type="primary">ygbN_1</name>
    <name evidence="2" type="ORF">NCTC10821_00370</name>
</gene>
<dbReference type="RefSeq" id="WP_115277304.1">
    <property type="nucleotide sequence ID" value="NZ_AP022600.1"/>
</dbReference>
<dbReference type="AlphaFoldDB" id="A0A378T9Q0"/>
<feature type="transmembrane region" description="Helical" evidence="1">
    <location>
        <begin position="277"/>
        <end position="299"/>
    </location>
</feature>
<feature type="transmembrane region" description="Helical" evidence="1">
    <location>
        <begin position="235"/>
        <end position="256"/>
    </location>
</feature>
<keyword evidence="1" id="KW-1133">Transmembrane helix</keyword>
<feature type="transmembrane region" description="Helical" evidence="1">
    <location>
        <begin position="37"/>
        <end position="63"/>
    </location>
</feature>
<feature type="transmembrane region" description="Helical" evidence="1">
    <location>
        <begin position="400"/>
        <end position="419"/>
    </location>
</feature>
<feature type="transmembrane region" description="Helical" evidence="1">
    <location>
        <begin position="109"/>
        <end position="138"/>
    </location>
</feature>
<feature type="transmembrane region" description="Helical" evidence="1">
    <location>
        <begin position="174"/>
        <end position="199"/>
    </location>
</feature>
<dbReference type="InterPro" id="IPR003474">
    <property type="entry name" value="Glcn_transporter"/>
</dbReference>
<name>A0A378T9Q0_9MYCO</name>
<dbReference type="Pfam" id="PF02447">
    <property type="entry name" value="GntP_permease"/>
    <property type="match status" value="1"/>
</dbReference>
<dbReference type="NCBIfam" id="TIGR00791">
    <property type="entry name" value="gntP"/>
    <property type="match status" value="1"/>
</dbReference>
<dbReference type="PANTHER" id="PTHR30354:SF25">
    <property type="entry name" value="INNER MEMBRANE PERMEASE YGBN"/>
    <property type="match status" value="1"/>
</dbReference>
<keyword evidence="3" id="KW-1185">Reference proteome</keyword>
<feature type="transmembrane region" description="Helical" evidence="1">
    <location>
        <begin position="69"/>
        <end position="88"/>
    </location>
</feature>
<sequence length="465" mass="48690">MDEIVLAERPAALLVVIALVAIAVLLVLIIKVRLHAFFSLIVVSVLTGIAAGIGIGDVVSVVIAGFSNTVGTVALLVGFGAVLGRLVEMTGGAQVLADRMLATFGEKRAPLALAVASLFYAFPIFLDAGFIVMLPIIYTVARRLGGSFMLYVLPSIGAFLMMHALTPPHPGPTAAATVMGADIGMVVIVSLLIGLPTWYLAGYRLGLLIAKRYPNMPVPTLLGEPKEYPEDERPGFWTIIAVLLLPLMLIFFNTVFSTLEADGVVTDDNIAYQLSRLIGTTSMALLITVLLAMLVLYVLPRRKREPVGSVLEKLVDDALAPVCSIILITGAGGAFGRVLTETGIGQTLADGLDAIGLPVMLAGFLVAVVFRVAQGSATVAATTAGSIMAPAVMGMDLNPIALAAVVVGITAGSITFSHVNDSGFWLIGRFCGFDTVTTLKTWTVIATAIGFMAFGLAWVLYAVAS</sequence>
<dbReference type="OrthoDB" id="4325159at2"/>
<feature type="transmembrane region" description="Helical" evidence="1">
    <location>
        <begin position="12"/>
        <end position="30"/>
    </location>
</feature>
<dbReference type="Proteomes" id="UP000254978">
    <property type="component" value="Unassembled WGS sequence"/>
</dbReference>
<evidence type="ECO:0000313" key="2">
    <source>
        <dbReference type="EMBL" id="STZ56877.1"/>
    </source>
</evidence>
<keyword evidence="1" id="KW-0812">Transmembrane</keyword>
<feature type="transmembrane region" description="Helical" evidence="1">
    <location>
        <begin position="439"/>
        <end position="464"/>
    </location>
</feature>
<organism evidence="2 3">
    <name type="scientific">Mycolicibacterium tokaiense</name>
    <dbReference type="NCBI Taxonomy" id="39695"/>
    <lineage>
        <taxon>Bacteria</taxon>
        <taxon>Bacillati</taxon>
        <taxon>Actinomycetota</taxon>
        <taxon>Actinomycetes</taxon>
        <taxon>Mycobacteriales</taxon>
        <taxon>Mycobacteriaceae</taxon>
        <taxon>Mycolicibacterium</taxon>
    </lineage>
</organism>